<feature type="compositionally biased region" description="Basic and acidic residues" evidence="1">
    <location>
        <begin position="15"/>
        <end position="45"/>
    </location>
</feature>
<gene>
    <name evidence="2" type="ORF">LE_TR8965_c4_g1_i1_g.30284</name>
</gene>
<evidence type="ECO:0000313" key="2">
    <source>
        <dbReference type="EMBL" id="JAU64318.1"/>
    </source>
</evidence>
<name>A0A1J3H8I1_NOCCA</name>
<protein>
    <recommendedName>
        <fullName evidence="3">RRM domain-containing protein</fullName>
    </recommendedName>
</protein>
<organism evidence="2">
    <name type="scientific">Noccaea caerulescens</name>
    <name type="common">Alpine penny-cress</name>
    <name type="synonym">Thlaspi caerulescens</name>
    <dbReference type="NCBI Taxonomy" id="107243"/>
    <lineage>
        <taxon>Eukaryota</taxon>
        <taxon>Viridiplantae</taxon>
        <taxon>Streptophyta</taxon>
        <taxon>Embryophyta</taxon>
        <taxon>Tracheophyta</taxon>
        <taxon>Spermatophyta</taxon>
        <taxon>Magnoliopsida</taxon>
        <taxon>eudicotyledons</taxon>
        <taxon>Gunneridae</taxon>
        <taxon>Pentapetalae</taxon>
        <taxon>rosids</taxon>
        <taxon>malvids</taxon>
        <taxon>Brassicales</taxon>
        <taxon>Brassicaceae</taxon>
        <taxon>Coluteocarpeae</taxon>
        <taxon>Noccaea</taxon>
    </lineage>
</organism>
<dbReference type="InterPro" id="IPR035979">
    <property type="entry name" value="RBD_domain_sf"/>
</dbReference>
<dbReference type="EMBL" id="GEVL01013023">
    <property type="protein sequence ID" value="JAU64318.1"/>
    <property type="molecule type" value="Transcribed_RNA"/>
</dbReference>
<reference evidence="2" key="1">
    <citation type="submission" date="2016-07" db="EMBL/GenBank/DDBJ databases">
        <title>De novo transcriptome assembly of four accessions of the metal hyperaccumulator plant Noccaea caerulescens.</title>
        <authorList>
            <person name="Blande D."/>
            <person name="Halimaa P."/>
            <person name="Tervahauta A.I."/>
            <person name="Aarts M.G."/>
            <person name="Karenlampi S.O."/>
        </authorList>
    </citation>
    <scope>NUCLEOTIDE SEQUENCE</scope>
</reference>
<dbReference type="AlphaFoldDB" id="A0A1J3H8I1"/>
<dbReference type="CDD" id="cd00590">
    <property type="entry name" value="RRM_SF"/>
    <property type="match status" value="1"/>
</dbReference>
<dbReference type="GO" id="GO:0003676">
    <property type="term" value="F:nucleic acid binding"/>
    <property type="evidence" value="ECO:0007669"/>
    <property type="project" value="InterPro"/>
</dbReference>
<dbReference type="SUPFAM" id="SSF54928">
    <property type="entry name" value="RNA-binding domain, RBD"/>
    <property type="match status" value="1"/>
</dbReference>
<accession>A0A1J3H8I1</accession>
<evidence type="ECO:0008006" key="3">
    <source>
        <dbReference type="Google" id="ProtNLM"/>
    </source>
</evidence>
<proteinExistence type="predicted"/>
<sequence length="243" mass="27231">MAPKKRKDSASESETNPRKKDKKEDKNEDKGEDKDKGILWLEKKQLPTGSSPPGAFVHNYDLSSSDEEFEGFWNKDCLLLDVPESTSNEAVLGFFKPFKCNVVSDEITTDGPNKTVPVKFSSAKQATAALEKLKGAPLNEQPVCLTRSINAKYKSFCITGFRKGVEQNIIRQQVQSLFGKFGKIIHLFFPPEKEDPVYMYIALNDGVLAEHVVANKHKVRVCRMMGKLSKSELSDWAQAQGSR</sequence>
<dbReference type="Gene3D" id="3.30.70.330">
    <property type="match status" value="2"/>
</dbReference>
<evidence type="ECO:0000256" key="1">
    <source>
        <dbReference type="SAM" id="MobiDB-lite"/>
    </source>
</evidence>
<dbReference type="InterPro" id="IPR012677">
    <property type="entry name" value="Nucleotide-bd_a/b_plait_sf"/>
</dbReference>
<feature type="region of interest" description="Disordered" evidence="1">
    <location>
        <begin position="1"/>
        <end position="53"/>
    </location>
</feature>